<keyword evidence="1" id="KW-0732">Signal</keyword>
<name>A0A1Y2G5S1_9FUNG</name>
<dbReference type="InterPro" id="IPR035940">
    <property type="entry name" value="CAP_sf"/>
</dbReference>
<dbReference type="PANTHER" id="PTHR10334">
    <property type="entry name" value="CYSTEINE-RICH SECRETORY PROTEIN-RELATED"/>
    <property type="match status" value="1"/>
</dbReference>
<feature type="signal peptide" evidence="1">
    <location>
        <begin position="1"/>
        <end position="24"/>
    </location>
</feature>
<organism evidence="3 4">
    <name type="scientific">Lobosporangium transversale</name>
    <dbReference type="NCBI Taxonomy" id="64571"/>
    <lineage>
        <taxon>Eukaryota</taxon>
        <taxon>Fungi</taxon>
        <taxon>Fungi incertae sedis</taxon>
        <taxon>Mucoromycota</taxon>
        <taxon>Mortierellomycotina</taxon>
        <taxon>Mortierellomycetes</taxon>
        <taxon>Mortierellales</taxon>
        <taxon>Mortierellaceae</taxon>
        <taxon>Lobosporangium</taxon>
    </lineage>
</organism>
<evidence type="ECO:0000256" key="1">
    <source>
        <dbReference type="SAM" id="SignalP"/>
    </source>
</evidence>
<dbReference type="PRINTS" id="PR00837">
    <property type="entry name" value="V5TPXLIKE"/>
</dbReference>
<evidence type="ECO:0000259" key="2">
    <source>
        <dbReference type="SMART" id="SM00198"/>
    </source>
</evidence>
<evidence type="ECO:0000313" key="3">
    <source>
        <dbReference type="EMBL" id="ORY96005.1"/>
    </source>
</evidence>
<dbReference type="EMBL" id="MCFF01000080">
    <property type="protein sequence ID" value="ORY96005.1"/>
    <property type="molecule type" value="Genomic_DNA"/>
</dbReference>
<dbReference type="InParanoid" id="A0A1Y2G5S1"/>
<dbReference type="OrthoDB" id="337038at2759"/>
<dbReference type="InterPro" id="IPR014044">
    <property type="entry name" value="CAP_dom"/>
</dbReference>
<dbReference type="InterPro" id="IPR001283">
    <property type="entry name" value="CRISP-related"/>
</dbReference>
<comment type="caution">
    <text evidence="3">The sequence shown here is derived from an EMBL/GenBank/DDBJ whole genome shotgun (WGS) entry which is preliminary data.</text>
</comment>
<sequence length="170" mass="18581">MNKIISLLFASLALLSTFIYTVSAHSWENHVLAAHNAARARHGACPLTWSDHLYDLALHHARRCKIGPSNSHLYGENLEFLHIPNGGIKEAVAGWMAGGRLYNFRNPGYTTGSSFFTQVVWKATTQVGCAAVTCPPFTIYPGNPATNIVCYYNPRGNVPGQFAQNVGPHV</sequence>
<feature type="domain" description="SCP" evidence="2">
    <location>
        <begin position="26"/>
        <end position="160"/>
    </location>
</feature>
<feature type="chain" id="PRO_5012711463" evidence="1">
    <location>
        <begin position="25"/>
        <end position="170"/>
    </location>
</feature>
<dbReference type="RefSeq" id="XP_021875442.1">
    <property type="nucleotide sequence ID" value="XM_022021197.1"/>
</dbReference>
<keyword evidence="4" id="KW-1185">Reference proteome</keyword>
<accession>A0A1Y2G5S1</accession>
<gene>
    <name evidence="3" type="ORF">BCR41DRAFT_314942</name>
</gene>
<dbReference type="Pfam" id="PF00188">
    <property type="entry name" value="CAP"/>
    <property type="match status" value="1"/>
</dbReference>
<dbReference type="STRING" id="64571.A0A1Y2G5S1"/>
<dbReference type="AlphaFoldDB" id="A0A1Y2G5S1"/>
<reference evidence="3 4" key="1">
    <citation type="submission" date="2016-07" db="EMBL/GenBank/DDBJ databases">
        <title>Pervasive Adenine N6-methylation of Active Genes in Fungi.</title>
        <authorList>
            <consortium name="DOE Joint Genome Institute"/>
            <person name="Mondo S.J."/>
            <person name="Dannebaum R.O."/>
            <person name="Kuo R.C."/>
            <person name="Labutti K."/>
            <person name="Haridas S."/>
            <person name="Kuo A."/>
            <person name="Salamov A."/>
            <person name="Ahrendt S.R."/>
            <person name="Lipzen A."/>
            <person name="Sullivan W."/>
            <person name="Andreopoulos W.B."/>
            <person name="Clum A."/>
            <person name="Lindquist E."/>
            <person name="Daum C."/>
            <person name="Ramamoorthy G.K."/>
            <person name="Gryganskyi A."/>
            <person name="Culley D."/>
            <person name="Magnuson J.K."/>
            <person name="James T.Y."/>
            <person name="O'Malley M.A."/>
            <person name="Stajich J.E."/>
            <person name="Spatafora J.W."/>
            <person name="Visel A."/>
            <person name="Grigoriev I.V."/>
        </authorList>
    </citation>
    <scope>NUCLEOTIDE SEQUENCE [LARGE SCALE GENOMIC DNA]</scope>
    <source>
        <strain evidence="3 4">NRRL 3116</strain>
    </source>
</reference>
<evidence type="ECO:0000313" key="4">
    <source>
        <dbReference type="Proteomes" id="UP000193648"/>
    </source>
</evidence>
<protein>
    <submittedName>
        <fullName evidence="3">CAP domain-containing protein</fullName>
    </submittedName>
</protein>
<dbReference type="Proteomes" id="UP000193648">
    <property type="component" value="Unassembled WGS sequence"/>
</dbReference>
<dbReference type="Gene3D" id="3.40.33.10">
    <property type="entry name" value="CAP"/>
    <property type="match status" value="1"/>
</dbReference>
<dbReference type="GeneID" id="33563041"/>
<dbReference type="SUPFAM" id="SSF55797">
    <property type="entry name" value="PR-1-like"/>
    <property type="match status" value="1"/>
</dbReference>
<dbReference type="SMART" id="SM00198">
    <property type="entry name" value="SCP"/>
    <property type="match status" value="1"/>
</dbReference>
<proteinExistence type="predicted"/>